<keyword evidence="2" id="KW-0288">FMN</keyword>
<keyword evidence="4" id="KW-0560">Oxidoreductase</keyword>
<dbReference type="InParanoid" id="A0A0D2G874"/>
<evidence type="ECO:0000256" key="6">
    <source>
        <dbReference type="ARBA" id="ARBA00023014"/>
    </source>
</evidence>
<dbReference type="OrthoDB" id="368873at2"/>
<dbReference type="AlphaFoldDB" id="A0A0D2G874"/>
<evidence type="ECO:0000259" key="7">
    <source>
        <dbReference type="PROSITE" id="PS51379"/>
    </source>
</evidence>
<dbReference type="PROSITE" id="PS00198">
    <property type="entry name" value="4FE4S_FER_1"/>
    <property type="match status" value="2"/>
</dbReference>
<dbReference type="PANTHER" id="PTHR23026:SF90">
    <property type="entry name" value="IODOTYROSINE DEIODINASE 1"/>
    <property type="match status" value="1"/>
</dbReference>
<comment type="caution">
    <text evidence="8">The sequence shown here is derived from an EMBL/GenBank/DDBJ whole genome shotgun (WGS) entry which is preliminary data.</text>
</comment>
<sequence length="301" mass="32398">MDSGFTTRIQKEACIGCGLCTEVCPSRVLFLEAGKAEVLEADCLACGHCEAVCPENAIKAAGPTPWLRGFAGFEIPERPLPPGEFDAGNLVGLMLSRRSCRNFRDKEVGQEVLQDLAGVGVTAPSGTNSQALCFTVLSTRQAVVEWAEGIGNFFRRLNRLAGRPVLRLLLKALGRPELHNYYLNHYQSVQGALAEWEQKGVDRLFHGAPAVMIVSSSNNASCPAEDALLASQNILLAAHSLGLGTCLVGFAVAAMKKDPSLARMVGIPTDDTAYAVIALGYPSVKYLRFTSRKEPSLRFKA</sequence>
<dbReference type="SUPFAM" id="SSF54862">
    <property type="entry name" value="4Fe-4S ferredoxins"/>
    <property type="match status" value="1"/>
</dbReference>
<dbReference type="STRING" id="1429043.X474_25985"/>
<evidence type="ECO:0000256" key="5">
    <source>
        <dbReference type="ARBA" id="ARBA00023004"/>
    </source>
</evidence>
<feature type="domain" description="4Fe-4S ferredoxin-type" evidence="7">
    <location>
        <begin position="35"/>
        <end position="63"/>
    </location>
</feature>
<keyword evidence="6" id="KW-0411">Iron-sulfur</keyword>
<protein>
    <submittedName>
        <fullName evidence="8">Nitroreductase</fullName>
    </submittedName>
</protein>
<dbReference type="Pfam" id="PF12838">
    <property type="entry name" value="Fer4_7"/>
    <property type="match status" value="1"/>
</dbReference>
<dbReference type="GO" id="GO:0046872">
    <property type="term" value="F:metal ion binding"/>
    <property type="evidence" value="ECO:0007669"/>
    <property type="project" value="UniProtKB-KW"/>
</dbReference>
<evidence type="ECO:0000256" key="3">
    <source>
        <dbReference type="ARBA" id="ARBA00022723"/>
    </source>
</evidence>
<keyword evidence="9" id="KW-1185">Reference proteome</keyword>
<evidence type="ECO:0000256" key="1">
    <source>
        <dbReference type="ARBA" id="ARBA00022630"/>
    </source>
</evidence>
<dbReference type="PANTHER" id="PTHR23026">
    <property type="entry name" value="NADPH NITROREDUCTASE"/>
    <property type="match status" value="1"/>
</dbReference>
<proteinExistence type="predicted"/>
<dbReference type="PROSITE" id="PS51379">
    <property type="entry name" value="4FE4S_FER_2"/>
    <property type="match status" value="2"/>
</dbReference>
<feature type="domain" description="4Fe-4S ferredoxin-type" evidence="7">
    <location>
        <begin position="5"/>
        <end position="34"/>
    </location>
</feature>
<keyword evidence="1" id="KW-0285">Flavoprotein</keyword>
<dbReference type="GO" id="GO:0051536">
    <property type="term" value="F:iron-sulfur cluster binding"/>
    <property type="evidence" value="ECO:0007669"/>
    <property type="project" value="UniProtKB-KW"/>
</dbReference>
<dbReference type="Pfam" id="PF00881">
    <property type="entry name" value="Nitroreductase"/>
    <property type="match status" value="1"/>
</dbReference>
<dbReference type="SUPFAM" id="SSF55469">
    <property type="entry name" value="FMN-dependent nitroreductase-like"/>
    <property type="match status" value="1"/>
</dbReference>
<dbReference type="InterPro" id="IPR000415">
    <property type="entry name" value="Nitroreductase-like"/>
</dbReference>
<dbReference type="Gene3D" id="3.40.109.10">
    <property type="entry name" value="NADH Oxidase"/>
    <property type="match status" value="1"/>
</dbReference>
<dbReference type="InterPro" id="IPR017896">
    <property type="entry name" value="4Fe4S_Fe-S-bd"/>
</dbReference>
<dbReference type="Proteomes" id="UP000032233">
    <property type="component" value="Unassembled WGS sequence"/>
</dbReference>
<keyword evidence="5" id="KW-0408">Iron</keyword>
<keyword evidence="3" id="KW-0479">Metal-binding</keyword>
<evidence type="ECO:0000256" key="4">
    <source>
        <dbReference type="ARBA" id="ARBA00023002"/>
    </source>
</evidence>
<dbReference type="Gene3D" id="3.30.70.20">
    <property type="match status" value="1"/>
</dbReference>
<dbReference type="GO" id="GO:0016491">
    <property type="term" value="F:oxidoreductase activity"/>
    <property type="evidence" value="ECO:0007669"/>
    <property type="project" value="UniProtKB-KW"/>
</dbReference>
<organism evidence="8 9">
    <name type="scientific">Dethiosulfatarculus sandiegensis</name>
    <dbReference type="NCBI Taxonomy" id="1429043"/>
    <lineage>
        <taxon>Bacteria</taxon>
        <taxon>Pseudomonadati</taxon>
        <taxon>Thermodesulfobacteriota</taxon>
        <taxon>Desulfarculia</taxon>
        <taxon>Desulfarculales</taxon>
        <taxon>Desulfarculaceae</taxon>
        <taxon>Dethiosulfatarculus</taxon>
    </lineage>
</organism>
<evidence type="ECO:0000313" key="8">
    <source>
        <dbReference type="EMBL" id="KIX11152.1"/>
    </source>
</evidence>
<dbReference type="InterPro" id="IPR029479">
    <property type="entry name" value="Nitroreductase"/>
</dbReference>
<gene>
    <name evidence="8" type="ORF">X474_25985</name>
</gene>
<dbReference type="RefSeq" id="WP_044352413.1">
    <property type="nucleotide sequence ID" value="NZ_AZAC01000067.1"/>
</dbReference>
<evidence type="ECO:0000313" key="9">
    <source>
        <dbReference type="Proteomes" id="UP000032233"/>
    </source>
</evidence>
<reference evidence="8 9" key="1">
    <citation type="submission" date="2013-11" db="EMBL/GenBank/DDBJ databases">
        <title>Metagenomic analysis of a methanogenic consortium involved in long chain n-alkane degradation.</title>
        <authorList>
            <person name="Davidova I.A."/>
            <person name="Callaghan A.V."/>
            <person name="Wawrik B."/>
            <person name="Pruitt S."/>
            <person name="Marks C."/>
            <person name="Duncan K.E."/>
            <person name="Suflita J.M."/>
        </authorList>
    </citation>
    <scope>NUCLEOTIDE SEQUENCE [LARGE SCALE GENOMIC DNA]</scope>
    <source>
        <strain evidence="8 9">SPR</strain>
    </source>
</reference>
<accession>A0A0D2G874</accession>
<evidence type="ECO:0000256" key="2">
    <source>
        <dbReference type="ARBA" id="ARBA00022643"/>
    </source>
</evidence>
<dbReference type="InterPro" id="IPR050627">
    <property type="entry name" value="Nitroreductase/BluB"/>
</dbReference>
<name>A0A0D2G874_9BACT</name>
<dbReference type="EMBL" id="AZAC01000067">
    <property type="protein sequence ID" value="KIX11152.1"/>
    <property type="molecule type" value="Genomic_DNA"/>
</dbReference>
<dbReference type="InterPro" id="IPR017900">
    <property type="entry name" value="4Fe4S_Fe_S_CS"/>
</dbReference>